<evidence type="ECO:0000313" key="2">
    <source>
        <dbReference type="EMBL" id="CAH1788136.1"/>
    </source>
</evidence>
<feature type="compositionally biased region" description="Basic and acidic residues" evidence="1">
    <location>
        <begin position="80"/>
        <end position="90"/>
    </location>
</feature>
<feature type="region of interest" description="Disordered" evidence="1">
    <location>
        <begin position="1"/>
        <end position="138"/>
    </location>
</feature>
<name>A0A8J1UMA0_OWEFU</name>
<evidence type="ECO:0000256" key="1">
    <source>
        <dbReference type="SAM" id="MobiDB-lite"/>
    </source>
</evidence>
<organism evidence="2 3">
    <name type="scientific">Owenia fusiformis</name>
    <name type="common">Polychaete worm</name>
    <dbReference type="NCBI Taxonomy" id="6347"/>
    <lineage>
        <taxon>Eukaryota</taxon>
        <taxon>Metazoa</taxon>
        <taxon>Spiralia</taxon>
        <taxon>Lophotrochozoa</taxon>
        <taxon>Annelida</taxon>
        <taxon>Polychaeta</taxon>
        <taxon>Sedentaria</taxon>
        <taxon>Canalipalpata</taxon>
        <taxon>Sabellida</taxon>
        <taxon>Oweniida</taxon>
        <taxon>Oweniidae</taxon>
        <taxon>Owenia</taxon>
    </lineage>
</organism>
<gene>
    <name evidence="2" type="ORF">OFUS_LOCUS13726</name>
</gene>
<evidence type="ECO:0000313" key="3">
    <source>
        <dbReference type="Proteomes" id="UP000749559"/>
    </source>
</evidence>
<feature type="compositionally biased region" description="Polar residues" evidence="1">
    <location>
        <begin position="1"/>
        <end position="15"/>
    </location>
</feature>
<feature type="compositionally biased region" description="Basic residues" evidence="1">
    <location>
        <begin position="91"/>
        <end position="117"/>
    </location>
</feature>
<dbReference type="Proteomes" id="UP000749559">
    <property type="component" value="Unassembled WGS sequence"/>
</dbReference>
<protein>
    <submittedName>
        <fullName evidence="2">Uncharacterized protein</fullName>
    </submittedName>
</protein>
<feature type="compositionally biased region" description="Low complexity" evidence="1">
    <location>
        <begin position="123"/>
        <end position="138"/>
    </location>
</feature>
<sequence>MDKQNSPVKGRQGNSPVKGPTTDSSVKEQRKKSTSGKEVRPSGSKDIDSISENSGHESPASISDGDNHSVRSWNNYKIPKKVDSKVDNVRRRSNKSKKRPHSHSRSKSRKKAKTSRKSKYDYDSSSSSSSDTDTSFSSYESASSSCSQSCFDPLHEVEKERFHLDKNQEKVVYKYWRKELMSKNDVKKHILDECPKPTSKGLKPLKKNRKITKLINKHVNNYDQQWKVVQEKIGDIMGPLSKLWNLIDMGSHTAELDIEYIKKLLDSTVILAGQSSQMITYYRRYNFLNPLFGYNKTDTKEFIEENKKNFRKDLDTDELIGNKVYKELINSSKAAKEIETLKKLLPKRNRRFQNNPSNANSYQGRGGFRRGNNSNYSNKGNRSTAYGSSNRGRRNSTNTGGQGTNAKQRT</sequence>
<feature type="region of interest" description="Disordered" evidence="1">
    <location>
        <begin position="346"/>
        <end position="410"/>
    </location>
</feature>
<accession>A0A8J1UMA0</accession>
<proteinExistence type="predicted"/>
<feature type="compositionally biased region" description="Polar residues" evidence="1">
    <location>
        <begin position="352"/>
        <end position="363"/>
    </location>
</feature>
<dbReference type="AlphaFoldDB" id="A0A8J1UMA0"/>
<reference evidence="2" key="1">
    <citation type="submission" date="2022-03" db="EMBL/GenBank/DDBJ databases">
        <authorList>
            <person name="Martin C."/>
        </authorList>
    </citation>
    <scope>NUCLEOTIDE SEQUENCE</scope>
</reference>
<comment type="caution">
    <text evidence="2">The sequence shown here is derived from an EMBL/GenBank/DDBJ whole genome shotgun (WGS) entry which is preliminary data.</text>
</comment>
<dbReference type="EMBL" id="CAIIXF020000007">
    <property type="protein sequence ID" value="CAH1788136.1"/>
    <property type="molecule type" value="Genomic_DNA"/>
</dbReference>
<feature type="compositionally biased region" description="Basic and acidic residues" evidence="1">
    <location>
        <begin position="35"/>
        <end position="48"/>
    </location>
</feature>
<feature type="compositionally biased region" description="Polar residues" evidence="1">
    <location>
        <begin position="379"/>
        <end position="410"/>
    </location>
</feature>
<keyword evidence="3" id="KW-1185">Reference proteome</keyword>